<organism evidence="2 3">
    <name type="scientific">Brevibacterium samyangense</name>
    <dbReference type="NCBI Taxonomy" id="366888"/>
    <lineage>
        <taxon>Bacteria</taxon>
        <taxon>Bacillati</taxon>
        <taxon>Actinomycetota</taxon>
        <taxon>Actinomycetes</taxon>
        <taxon>Micrococcales</taxon>
        <taxon>Brevibacteriaceae</taxon>
        <taxon>Brevibacterium</taxon>
    </lineage>
</organism>
<dbReference type="EMBL" id="BAAANO010000020">
    <property type="protein sequence ID" value="GAA2010430.1"/>
    <property type="molecule type" value="Genomic_DNA"/>
</dbReference>
<evidence type="ECO:0000313" key="3">
    <source>
        <dbReference type="Proteomes" id="UP001500755"/>
    </source>
</evidence>
<dbReference type="Proteomes" id="UP001500755">
    <property type="component" value="Unassembled WGS sequence"/>
</dbReference>
<name>A0ABN2TI86_9MICO</name>
<dbReference type="RefSeq" id="WP_344309657.1">
    <property type="nucleotide sequence ID" value="NZ_BAAANO010000020.1"/>
</dbReference>
<protein>
    <recommendedName>
        <fullName evidence="1">Metallo-beta-lactamase domain-containing protein</fullName>
    </recommendedName>
</protein>
<proteinExistence type="predicted"/>
<gene>
    <name evidence="2" type="ORF">GCM10009755_21930</name>
</gene>
<dbReference type="SUPFAM" id="SSF56281">
    <property type="entry name" value="Metallo-hydrolase/oxidoreductase"/>
    <property type="match status" value="1"/>
</dbReference>
<dbReference type="InterPro" id="IPR036866">
    <property type="entry name" value="RibonucZ/Hydroxyglut_hydro"/>
</dbReference>
<dbReference type="Pfam" id="PF00753">
    <property type="entry name" value="Lactamase_B"/>
    <property type="match status" value="1"/>
</dbReference>
<accession>A0ABN2TI86</accession>
<evidence type="ECO:0000313" key="2">
    <source>
        <dbReference type="EMBL" id="GAA2010430.1"/>
    </source>
</evidence>
<reference evidence="2 3" key="1">
    <citation type="journal article" date="2019" name="Int. J. Syst. Evol. Microbiol.">
        <title>The Global Catalogue of Microorganisms (GCM) 10K type strain sequencing project: providing services to taxonomists for standard genome sequencing and annotation.</title>
        <authorList>
            <consortium name="The Broad Institute Genomics Platform"/>
            <consortium name="The Broad Institute Genome Sequencing Center for Infectious Disease"/>
            <person name="Wu L."/>
            <person name="Ma J."/>
        </authorList>
    </citation>
    <scope>NUCLEOTIDE SEQUENCE [LARGE SCALE GENOMIC DNA]</scope>
    <source>
        <strain evidence="2 3">JCM 14546</strain>
    </source>
</reference>
<sequence>MTAVYVFTSDPVALNSYLVVGSERALVVDTGAGPTQAARILAAFRSVTALPFVVVNTHDHWDHFFGNATFRDAGAEEFLGSPAFVRDQAGSAWVQLHEVPLEHEPGLPSDPSALAVEVRQLADGDTVSLGRGASAGGDDAIGGAATGSGAGTVSGSGSGTDIGADTGTAAGDAEVLLEARLLPGHTETDLVLVHEDLAFVGDLLEEGAPPQFDTAEPGAWAQSLRTLLAEECLGLFLPGHGLPVDREFAQAQAHDVAAVAADDSADVPARSAAAFPWLSEQEFPGGTLRRMR</sequence>
<dbReference type="PANTHER" id="PTHR42951">
    <property type="entry name" value="METALLO-BETA-LACTAMASE DOMAIN-CONTAINING"/>
    <property type="match status" value="1"/>
</dbReference>
<evidence type="ECO:0000259" key="1">
    <source>
        <dbReference type="SMART" id="SM00849"/>
    </source>
</evidence>
<dbReference type="PANTHER" id="PTHR42951:SF22">
    <property type="entry name" value="METALLO BETA-LACTAMASE SUPERFAMILY LIPOPROTEIN"/>
    <property type="match status" value="1"/>
</dbReference>
<comment type="caution">
    <text evidence="2">The sequence shown here is derived from an EMBL/GenBank/DDBJ whole genome shotgun (WGS) entry which is preliminary data.</text>
</comment>
<dbReference type="InterPro" id="IPR050855">
    <property type="entry name" value="NDM-1-like"/>
</dbReference>
<dbReference type="SMART" id="SM00849">
    <property type="entry name" value="Lactamase_B"/>
    <property type="match status" value="1"/>
</dbReference>
<keyword evidence="3" id="KW-1185">Reference proteome</keyword>
<dbReference type="Gene3D" id="3.60.15.10">
    <property type="entry name" value="Ribonuclease Z/Hydroxyacylglutathione hydrolase-like"/>
    <property type="match status" value="1"/>
</dbReference>
<dbReference type="InterPro" id="IPR001279">
    <property type="entry name" value="Metallo-B-lactamas"/>
</dbReference>
<feature type="domain" description="Metallo-beta-lactamase" evidence="1">
    <location>
        <begin position="13"/>
        <end position="240"/>
    </location>
</feature>